<reference evidence="3" key="1">
    <citation type="submission" date="2016-10" db="EMBL/GenBank/DDBJ databases">
        <authorList>
            <person name="Varghese N."/>
            <person name="Submissions S."/>
        </authorList>
    </citation>
    <scope>NUCLEOTIDE SEQUENCE [LARGE SCALE GENOMIC DNA]</scope>
    <source>
        <strain evidence="3">DSM 11526</strain>
    </source>
</reference>
<dbReference type="PANTHER" id="PTHR43883">
    <property type="entry name" value="SLR0207 PROTEIN"/>
    <property type="match status" value="1"/>
</dbReference>
<proteinExistence type="predicted"/>
<feature type="domain" description="Aminoglycoside phosphotransferase" evidence="1">
    <location>
        <begin position="93"/>
        <end position="281"/>
    </location>
</feature>
<evidence type="ECO:0000313" key="3">
    <source>
        <dbReference type="Proteomes" id="UP000242469"/>
    </source>
</evidence>
<dbReference type="Proteomes" id="UP000242469">
    <property type="component" value="Unassembled WGS sequence"/>
</dbReference>
<organism evidence="2 3">
    <name type="scientific">Marinobacterium iners DSM 11526</name>
    <dbReference type="NCBI Taxonomy" id="1122198"/>
    <lineage>
        <taxon>Bacteria</taxon>
        <taxon>Pseudomonadati</taxon>
        <taxon>Pseudomonadota</taxon>
        <taxon>Gammaproteobacteria</taxon>
        <taxon>Oceanospirillales</taxon>
        <taxon>Oceanospirillaceae</taxon>
        <taxon>Marinobacterium</taxon>
    </lineage>
</organism>
<dbReference type="PANTHER" id="PTHR43883:SF1">
    <property type="entry name" value="GLUCONOKINASE"/>
    <property type="match status" value="1"/>
</dbReference>
<dbReference type="InterPro" id="IPR011009">
    <property type="entry name" value="Kinase-like_dom_sf"/>
</dbReference>
<dbReference type="InterPro" id="IPR052732">
    <property type="entry name" value="Cell-binding_unc_protein"/>
</dbReference>
<dbReference type="InterPro" id="IPR027417">
    <property type="entry name" value="P-loop_NTPase"/>
</dbReference>
<dbReference type="Pfam" id="PF13671">
    <property type="entry name" value="AAA_33"/>
    <property type="match status" value="1"/>
</dbReference>
<sequence length="509" mass="59194">MLPKLIQSLSEPGHYPHPTGPIRVIETHISWLLLTGEFAYKIKKPVNFGFLDFTTLEQRRHCCEEELRLNQRLAPDIYIDVVPIGGSCTEPKLGASEEIIEYAVRMYQFDPELRLDRLLQRQLFESHWIDLLAEQIAEFHQKIPIVAQDSPWGEPDTLWEVVADNFRHIPPDHLDTDDWSLLQRLSAQIAQQFRALEDRLRQRKREGHVRECHGDLHLANINLFHDQLRLFDCIEFNLEFRWIDTISDLAFLLMDLEANQQFRWANRCLNRYLELTGDYSSLPLLNFFKAYRSMVRAKVAMLGLEPDLETCRHYLQLTAHYCRERSPTVFLMHGVSGSGKSYLSERLAEAVGVIRIRSDVERKRIYRELSLQGHSLALYGAEMNTRTFQYLHDTTAQALKAGYSVVVDATFIRQRTRNAYVELAKNLGIPVRIISCHCELNLIEARLKRREAEGRDPSDADVSVMREQMKVQQPLTSEEQLITLPVDTRDDEAIEQLMAQLRAQRLITD</sequence>
<dbReference type="STRING" id="1122198.SAMN02745729_11714"/>
<dbReference type="SUPFAM" id="SSF52540">
    <property type="entry name" value="P-loop containing nucleoside triphosphate hydrolases"/>
    <property type="match status" value="1"/>
</dbReference>
<accession>A0A1H4GJ83</accession>
<dbReference type="InterPro" id="IPR002575">
    <property type="entry name" value="Aminoglycoside_PTrfase"/>
</dbReference>
<dbReference type="SUPFAM" id="SSF56112">
    <property type="entry name" value="Protein kinase-like (PK-like)"/>
    <property type="match status" value="1"/>
</dbReference>
<evidence type="ECO:0000259" key="1">
    <source>
        <dbReference type="Pfam" id="PF01636"/>
    </source>
</evidence>
<name>A0A1H4GJ83_9GAMM</name>
<keyword evidence="3" id="KW-1185">Reference proteome</keyword>
<dbReference type="EMBL" id="FNRJ01000017">
    <property type="protein sequence ID" value="SEB09634.1"/>
    <property type="molecule type" value="Genomic_DNA"/>
</dbReference>
<evidence type="ECO:0000313" key="2">
    <source>
        <dbReference type="EMBL" id="SEB09634.1"/>
    </source>
</evidence>
<dbReference type="Gene3D" id="3.40.50.300">
    <property type="entry name" value="P-loop containing nucleotide triphosphate hydrolases"/>
    <property type="match status" value="1"/>
</dbReference>
<dbReference type="AlphaFoldDB" id="A0A1H4GJ83"/>
<dbReference type="RefSeq" id="WP_091827636.1">
    <property type="nucleotide sequence ID" value="NZ_FNRJ01000017.1"/>
</dbReference>
<protein>
    <recommendedName>
        <fullName evidence="1">Aminoglycoside phosphotransferase domain-containing protein</fullName>
    </recommendedName>
</protein>
<dbReference type="OrthoDB" id="9810277at2"/>
<dbReference type="Pfam" id="PF01636">
    <property type="entry name" value="APH"/>
    <property type="match status" value="1"/>
</dbReference>
<dbReference type="Gene3D" id="3.90.1200.10">
    <property type="match status" value="1"/>
</dbReference>
<gene>
    <name evidence="2" type="ORF">SAMN02745729_11714</name>
</gene>